<dbReference type="PROSITE" id="PS51462">
    <property type="entry name" value="NUDIX"/>
    <property type="match status" value="1"/>
</dbReference>
<evidence type="ECO:0000256" key="5">
    <source>
        <dbReference type="ARBA" id="ARBA00022842"/>
    </source>
</evidence>
<keyword evidence="4" id="KW-0378">Hydrolase</keyword>
<keyword evidence="9" id="KW-1185">Reference proteome</keyword>
<comment type="caution">
    <text evidence="8">The sequence shown here is derived from an EMBL/GenBank/DDBJ whole genome shotgun (WGS) entry which is preliminary data.</text>
</comment>
<keyword evidence="5" id="KW-0460">Magnesium</keyword>
<dbReference type="PANTHER" id="PTHR12318:SF0">
    <property type="entry name" value="ACYL-COENZYME A DIPHOSPHATASE NUDT19"/>
    <property type="match status" value="1"/>
</dbReference>
<gene>
    <name evidence="8" type="ORF">GGQ80_003305</name>
</gene>
<dbReference type="Proteomes" id="UP000529795">
    <property type="component" value="Unassembled WGS sequence"/>
</dbReference>
<dbReference type="InterPro" id="IPR039121">
    <property type="entry name" value="NUDT19"/>
</dbReference>
<protein>
    <submittedName>
        <fullName evidence="8">8-oxo-dGTP pyrophosphatase MutT (NUDIX family)</fullName>
    </submittedName>
</protein>
<dbReference type="SUPFAM" id="SSF55811">
    <property type="entry name" value="Nudix"/>
    <property type="match status" value="1"/>
</dbReference>
<comment type="cofactor">
    <cofactor evidence="2">
        <name>Mg(2+)</name>
        <dbReference type="ChEBI" id="CHEBI:18420"/>
    </cofactor>
</comment>
<dbReference type="GO" id="GO:0016818">
    <property type="term" value="F:hydrolase activity, acting on acid anhydrides, in phosphorus-containing anhydrides"/>
    <property type="evidence" value="ECO:0007669"/>
    <property type="project" value="InterPro"/>
</dbReference>
<keyword evidence="3" id="KW-0479">Metal-binding</keyword>
<dbReference type="CDD" id="cd18870">
    <property type="entry name" value="NUDIX_AcylCoAdiphos_Nudt19"/>
    <property type="match status" value="1"/>
</dbReference>
<evidence type="ECO:0000256" key="6">
    <source>
        <dbReference type="ARBA" id="ARBA00023211"/>
    </source>
</evidence>
<dbReference type="PANTHER" id="PTHR12318">
    <property type="entry name" value="TESTOSTERONE-REGULATED PROTEIN RP2"/>
    <property type="match status" value="1"/>
</dbReference>
<dbReference type="AlphaFoldDB" id="A0A840FQ35"/>
<dbReference type="EMBL" id="JACIEV010000011">
    <property type="protein sequence ID" value="MBB4155385.1"/>
    <property type="molecule type" value="Genomic_DNA"/>
</dbReference>
<accession>A0A840FQ35</accession>
<dbReference type="InterPro" id="IPR000086">
    <property type="entry name" value="NUDIX_hydrolase_dom"/>
</dbReference>
<reference evidence="8 9" key="1">
    <citation type="submission" date="2020-08" db="EMBL/GenBank/DDBJ databases">
        <title>Genomic Encyclopedia of Type Strains, Phase IV (KMG-IV): sequencing the most valuable type-strain genomes for metagenomic binning, comparative biology and taxonomic classification.</title>
        <authorList>
            <person name="Goeker M."/>
        </authorList>
    </citation>
    <scope>NUCLEOTIDE SEQUENCE [LARGE SCALE GENOMIC DNA]</scope>
    <source>
        <strain evidence="8 9">YC6723</strain>
    </source>
</reference>
<evidence type="ECO:0000313" key="8">
    <source>
        <dbReference type="EMBL" id="MBB4155385.1"/>
    </source>
</evidence>
<dbReference type="Gene3D" id="3.90.79.10">
    <property type="entry name" value="Nucleoside Triphosphate Pyrophosphohydrolase"/>
    <property type="match status" value="1"/>
</dbReference>
<evidence type="ECO:0000256" key="2">
    <source>
        <dbReference type="ARBA" id="ARBA00001946"/>
    </source>
</evidence>
<organism evidence="8 9">
    <name type="scientific">Sphingomonas jinjuensis</name>
    <dbReference type="NCBI Taxonomy" id="535907"/>
    <lineage>
        <taxon>Bacteria</taxon>
        <taxon>Pseudomonadati</taxon>
        <taxon>Pseudomonadota</taxon>
        <taxon>Alphaproteobacteria</taxon>
        <taxon>Sphingomonadales</taxon>
        <taxon>Sphingomonadaceae</taxon>
        <taxon>Sphingomonas</taxon>
    </lineage>
</organism>
<dbReference type="InterPro" id="IPR015797">
    <property type="entry name" value="NUDIX_hydrolase-like_dom_sf"/>
</dbReference>
<evidence type="ECO:0000256" key="3">
    <source>
        <dbReference type="ARBA" id="ARBA00022723"/>
    </source>
</evidence>
<name>A0A840FQ35_9SPHN</name>
<sequence>MTDAIPAATVILFRERAGAAPELLMVERARAMAFAGGAMVFPGGRIDPGDVAFAKQIGAGEDGPARIAAIRETIEEVGLPLGLSPVPNKATLTRLRAALHDGMPIADALAAARCSLDLTVLHPFARWRPDFHKVRVFDTRFFLARAPEGIEASVDATENTRLTWTTAADALAASAAGTLSLIFPTRRNLERVAQFASLTEAVADAEAHPQPVITPAIVERDGVRILTIPDRLGYPVLSEPVETALRG</sequence>
<proteinExistence type="predicted"/>
<dbReference type="GO" id="GO:0046872">
    <property type="term" value="F:metal ion binding"/>
    <property type="evidence" value="ECO:0007669"/>
    <property type="project" value="UniProtKB-KW"/>
</dbReference>
<evidence type="ECO:0000256" key="4">
    <source>
        <dbReference type="ARBA" id="ARBA00022801"/>
    </source>
</evidence>
<evidence type="ECO:0000259" key="7">
    <source>
        <dbReference type="PROSITE" id="PS51462"/>
    </source>
</evidence>
<keyword evidence="6" id="KW-0464">Manganese</keyword>
<evidence type="ECO:0000313" key="9">
    <source>
        <dbReference type="Proteomes" id="UP000529795"/>
    </source>
</evidence>
<evidence type="ECO:0000256" key="1">
    <source>
        <dbReference type="ARBA" id="ARBA00001936"/>
    </source>
</evidence>
<comment type="cofactor">
    <cofactor evidence="1">
        <name>Mn(2+)</name>
        <dbReference type="ChEBI" id="CHEBI:29035"/>
    </cofactor>
</comment>
<feature type="domain" description="Nudix hydrolase" evidence="7">
    <location>
        <begin position="3"/>
        <end position="194"/>
    </location>
</feature>
<dbReference type="RefSeq" id="WP_183986826.1">
    <property type="nucleotide sequence ID" value="NZ_JACIEV010000011.1"/>
</dbReference>